<keyword evidence="4" id="KW-0808">Transferase</keyword>
<gene>
    <name evidence="8" type="ORF">S03H2_06580</name>
</gene>
<reference evidence="8" key="1">
    <citation type="journal article" date="2014" name="Front. Microbiol.">
        <title>High frequency of phylogenetically diverse reductive dehalogenase-homologous genes in deep subseafloor sedimentary metagenomes.</title>
        <authorList>
            <person name="Kawai M."/>
            <person name="Futagami T."/>
            <person name="Toyoda A."/>
            <person name="Takaki Y."/>
            <person name="Nishi S."/>
            <person name="Hori S."/>
            <person name="Arai W."/>
            <person name="Tsubouchi T."/>
            <person name="Morono Y."/>
            <person name="Uchiyama I."/>
            <person name="Ito T."/>
            <person name="Fujiyama A."/>
            <person name="Inagaki F."/>
            <person name="Takami H."/>
        </authorList>
    </citation>
    <scope>NUCLEOTIDE SEQUENCE</scope>
    <source>
        <strain evidence="8">Expedition CK06-06</strain>
    </source>
</reference>
<evidence type="ECO:0000256" key="3">
    <source>
        <dbReference type="ARBA" id="ARBA00022553"/>
    </source>
</evidence>
<name>X1EPQ2_9ZZZZ</name>
<dbReference type="PANTHER" id="PTHR43304">
    <property type="entry name" value="PHYTOCHROME-LIKE PROTEIN CPH1"/>
    <property type="match status" value="1"/>
</dbReference>
<dbReference type="CDD" id="cd00130">
    <property type="entry name" value="PAS"/>
    <property type="match status" value="3"/>
</dbReference>
<dbReference type="InterPro" id="IPR000700">
    <property type="entry name" value="PAS-assoc_C"/>
</dbReference>
<dbReference type="PANTHER" id="PTHR43304:SF1">
    <property type="entry name" value="PAC DOMAIN-CONTAINING PROTEIN"/>
    <property type="match status" value="1"/>
</dbReference>
<dbReference type="InterPro" id="IPR001610">
    <property type="entry name" value="PAC"/>
</dbReference>
<comment type="catalytic activity">
    <reaction evidence="1">
        <text>ATP + protein L-histidine = ADP + protein N-phospho-L-histidine.</text>
        <dbReference type="EC" id="2.7.13.3"/>
    </reaction>
</comment>
<keyword evidence="3" id="KW-0597">Phosphoprotein</keyword>
<dbReference type="InterPro" id="IPR000014">
    <property type="entry name" value="PAS"/>
</dbReference>
<dbReference type="NCBIfam" id="TIGR00229">
    <property type="entry name" value="sensory_box"/>
    <property type="match status" value="3"/>
</dbReference>
<sequence>AKLFGCNSPEDILGKNISQHFYFAPEERKKYLEELEKNKGNLKDYEIALKKKDGSPLVISDTSHYYYDKEGNITGVEGIFVDITERKKTEEALRKSQKEFASLFKSNPEALVYLDEKGTILDANNRFCKLFDYSLKEIKSRNIDDGMIRPSDKIEEGKKLSVKGLEGYLNYETVRKKKDGTLFSVSISATPLVIDGQAKGEIGIYIDITERKKAEEKLRQSEEKFSSIFKNIPEAAFYQDTRGIILDVNPHFTRLFGYTKEEILGKNINEIGFYPKDKMKEGEDLTRKTLNKDLTNFETIRQKKDGTPVPVRISTSFVKIKDKVTGIIALYQDITEGK</sequence>
<dbReference type="Pfam" id="PF13426">
    <property type="entry name" value="PAS_9"/>
    <property type="match status" value="3"/>
</dbReference>
<feature type="domain" description="PAS" evidence="6">
    <location>
        <begin position="96"/>
        <end position="153"/>
    </location>
</feature>
<protein>
    <recommendedName>
        <fullName evidence="2">histidine kinase</fullName>
        <ecNumber evidence="2">2.7.13.3</ecNumber>
    </recommendedName>
</protein>
<feature type="non-terminal residue" evidence="8">
    <location>
        <position position="338"/>
    </location>
</feature>
<dbReference type="EC" id="2.7.13.3" evidence="2"/>
<evidence type="ECO:0000256" key="1">
    <source>
        <dbReference type="ARBA" id="ARBA00000085"/>
    </source>
</evidence>
<keyword evidence="5" id="KW-0418">Kinase</keyword>
<comment type="caution">
    <text evidence="8">The sequence shown here is derived from an EMBL/GenBank/DDBJ whole genome shotgun (WGS) entry which is preliminary data.</text>
</comment>
<evidence type="ECO:0000256" key="2">
    <source>
        <dbReference type="ARBA" id="ARBA00012438"/>
    </source>
</evidence>
<dbReference type="SMART" id="SM00091">
    <property type="entry name" value="PAS"/>
    <property type="match status" value="2"/>
</dbReference>
<evidence type="ECO:0000259" key="7">
    <source>
        <dbReference type="PROSITE" id="PS50113"/>
    </source>
</evidence>
<dbReference type="InterPro" id="IPR035965">
    <property type="entry name" value="PAS-like_dom_sf"/>
</dbReference>
<feature type="domain" description="PAC" evidence="7">
    <location>
        <begin position="43"/>
        <end position="95"/>
    </location>
</feature>
<dbReference type="EMBL" id="BARU01002908">
    <property type="protein sequence ID" value="GAH19079.1"/>
    <property type="molecule type" value="Genomic_DNA"/>
</dbReference>
<feature type="non-terminal residue" evidence="8">
    <location>
        <position position="1"/>
    </location>
</feature>
<dbReference type="PROSITE" id="PS50113">
    <property type="entry name" value="PAC"/>
    <property type="match status" value="3"/>
</dbReference>
<dbReference type="AlphaFoldDB" id="X1EPQ2"/>
<evidence type="ECO:0000256" key="5">
    <source>
        <dbReference type="ARBA" id="ARBA00022777"/>
    </source>
</evidence>
<dbReference type="Gene3D" id="3.30.450.20">
    <property type="entry name" value="PAS domain"/>
    <property type="match status" value="3"/>
</dbReference>
<dbReference type="SMART" id="SM00086">
    <property type="entry name" value="PAC"/>
    <property type="match status" value="3"/>
</dbReference>
<organism evidence="8">
    <name type="scientific">marine sediment metagenome</name>
    <dbReference type="NCBI Taxonomy" id="412755"/>
    <lineage>
        <taxon>unclassified sequences</taxon>
        <taxon>metagenomes</taxon>
        <taxon>ecological metagenomes</taxon>
    </lineage>
</organism>
<dbReference type="SUPFAM" id="SSF55785">
    <property type="entry name" value="PYP-like sensor domain (PAS domain)"/>
    <property type="match status" value="3"/>
</dbReference>
<feature type="domain" description="PAS" evidence="6">
    <location>
        <begin position="221"/>
        <end position="293"/>
    </location>
</feature>
<feature type="domain" description="PAC" evidence="7">
    <location>
        <begin position="295"/>
        <end position="338"/>
    </location>
</feature>
<evidence type="ECO:0000256" key="4">
    <source>
        <dbReference type="ARBA" id="ARBA00022679"/>
    </source>
</evidence>
<accession>X1EPQ2</accession>
<feature type="domain" description="PAC" evidence="7">
    <location>
        <begin position="169"/>
        <end position="220"/>
    </location>
</feature>
<dbReference type="InterPro" id="IPR052162">
    <property type="entry name" value="Sensor_kinase/Photoreceptor"/>
</dbReference>
<dbReference type="PROSITE" id="PS50112">
    <property type="entry name" value="PAS"/>
    <property type="match status" value="2"/>
</dbReference>
<evidence type="ECO:0000313" key="8">
    <source>
        <dbReference type="EMBL" id="GAH19079.1"/>
    </source>
</evidence>
<evidence type="ECO:0000259" key="6">
    <source>
        <dbReference type="PROSITE" id="PS50112"/>
    </source>
</evidence>
<proteinExistence type="predicted"/>
<dbReference type="GO" id="GO:0004673">
    <property type="term" value="F:protein histidine kinase activity"/>
    <property type="evidence" value="ECO:0007669"/>
    <property type="project" value="UniProtKB-EC"/>
</dbReference>